<keyword evidence="4" id="KW-0732">Signal</keyword>
<keyword evidence="1" id="KW-0677">Repeat</keyword>
<dbReference type="EMBL" id="HACM01005717">
    <property type="protein sequence ID" value="CRZ06159.1"/>
    <property type="molecule type" value="Transcribed_RNA"/>
</dbReference>
<accession>A0A0H5RCC9</accession>
<feature type="signal peptide" evidence="4">
    <location>
        <begin position="1"/>
        <end position="19"/>
    </location>
</feature>
<reference evidence="5" key="1">
    <citation type="submission" date="2015-04" db="EMBL/GenBank/DDBJ databases">
        <title>The genome sequence of the plant pathogenic Rhizarian Plasmodiophora brassicae reveals insights in its biotrophic life cycle and the origin of chitin synthesis.</title>
        <authorList>
            <person name="Schwelm A."/>
            <person name="Fogelqvist J."/>
            <person name="Knaust A."/>
            <person name="Julke S."/>
            <person name="Lilja T."/>
            <person name="Dhandapani V."/>
            <person name="Bonilla-Rosso G."/>
            <person name="Karlsson M."/>
            <person name="Shevchenko A."/>
            <person name="Choi S.R."/>
            <person name="Kim H.G."/>
            <person name="Park J.Y."/>
            <person name="Lim Y.P."/>
            <person name="Ludwig-Muller J."/>
            <person name="Dixelius C."/>
        </authorList>
    </citation>
    <scope>NUCLEOTIDE SEQUENCE</scope>
    <source>
        <tissue evidence="5">Potato root galls</tissue>
    </source>
</reference>
<dbReference type="AlphaFoldDB" id="A0A0H5RCC9"/>
<dbReference type="Pfam" id="PF12796">
    <property type="entry name" value="Ank_2"/>
    <property type="match status" value="2"/>
</dbReference>
<protein>
    <submittedName>
        <fullName evidence="5">Uncharacterized protein</fullName>
    </submittedName>
</protein>
<dbReference type="PROSITE" id="PS50297">
    <property type="entry name" value="ANK_REP_REGION"/>
    <property type="match status" value="2"/>
</dbReference>
<dbReference type="InterPro" id="IPR036770">
    <property type="entry name" value="Ankyrin_rpt-contain_sf"/>
</dbReference>
<dbReference type="Gene3D" id="1.25.40.20">
    <property type="entry name" value="Ankyrin repeat-containing domain"/>
    <property type="match status" value="2"/>
</dbReference>
<proteinExistence type="predicted"/>
<dbReference type="PANTHER" id="PTHR24123">
    <property type="entry name" value="ANKYRIN REPEAT-CONTAINING"/>
    <property type="match status" value="1"/>
</dbReference>
<name>A0A0H5RCC9_9EUKA</name>
<dbReference type="SUPFAM" id="SSF48403">
    <property type="entry name" value="Ankyrin repeat"/>
    <property type="match status" value="1"/>
</dbReference>
<dbReference type="SMART" id="SM00248">
    <property type="entry name" value="ANK"/>
    <property type="match status" value="8"/>
</dbReference>
<feature type="repeat" description="ANK" evidence="3">
    <location>
        <begin position="153"/>
        <end position="185"/>
    </location>
</feature>
<feature type="chain" id="PRO_5011353001" evidence="4">
    <location>
        <begin position="20"/>
        <end position="462"/>
    </location>
</feature>
<evidence type="ECO:0000256" key="1">
    <source>
        <dbReference type="ARBA" id="ARBA00022737"/>
    </source>
</evidence>
<evidence type="ECO:0000313" key="5">
    <source>
        <dbReference type="EMBL" id="CRZ06159.1"/>
    </source>
</evidence>
<dbReference type="Pfam" id="PF13637">
    <property type="entry name" value="Ank_4"/>
    <property type="match status" value="1"/>
</dbReference>
<dbReference type="InterPro" id="IPR002110">
    <property type="entry name" value="Ankyrin_rpt"/>
</dbReference>
<dbReference type="EMBL" id="HACM01005714">
    <property type="protein sequence ID" value="CRZ06156.1"/>
    <property type="molecule type" value="Transcribed_RNA"/>
</dbReference>
<keyword evidence="2 3" id="KW-0040">ANK repeat</keyword>
<evidence type="ECO:0000256" key="3">
    <source>
        <dbReference type="PROSITE-ProRule" id="PRU00023"/>
    </source>
</evidence>
<evidence type="ECO:0000256" key="2">
    <source>
        <dbReference type="ARBA" id="ARBA00023043"/>
    </source>
</evidence>
<dbReference type="PANTHER" id="PTHR24123:SF33">
    <property type="entry name" value="PROTEIN HOS4"/>
    <property type="match status" value="1"/>
</dbReference>
<feature type="repeat" description="ANK" evidence="3">
    <location>
        <begin position="294"/>
        <end position="326"/>
    </location>
</feature>
<dbReference type="InterPro" id="IPR051165">
    <property type="entry name" value="Multifunctional_ANK_Repeat"/>
</dbReference>
<evidence type="ECO:0000256" key="4">
    <source>
        <dbReference type="SAM" id="SignalP"/>
    </source>
</evidence>
<sequence>MWRFMFSGVIIILVGLSFGASSSSEPGYEDLLEAIQKGYPMDEHLVRQIGSQCINCPIEHYGELPENYMGPFDPMPMHIIALIHKRQEIANILFDMGADVYVADRYGNTPLHFASRRGLVLAVEKIIAIFDSDAIKKRDEESKQQALDYTNDEGQTALHWAVIFKKIDVAKMLMTAGANSMIIDRYGYTVLHHAAMFGRNEEIIVDIIKAARPLAIMWWESDLVDLRDKHGRTAYSIALTFELYNIAKILFENGADPTSTIKNGFTLFDAIPSMTSENCFSMIQNTDLNRQYSDGSTPLHCAIQKRWEVVVKELLEGNADPSIKDNLGNTALHLAVMRRLSTDIIADIIRAGESRLVGQDEMNYERVGESSIPDDREINQSGACPTFINVQNRKGEPALSYAISVNWVQGVAILLSNGATCTNKALHRAIKMEKRGSKVAAMIVELLQRPRGTKRPRTLKSN</sequence>
<dbReference type="PROSITE" id="PS50088">
    <property type="entry name" value="ANK_REPEAT"/>
    <property type="match status" value="2"/>
</dbReference>
<organism evidence="5">
    <name type="scientific">Spongospora subterranea</name>
    <dbReference type="NCBI Taxonomy" id="70186"/>
    <lineage>
        <taxon>Eukaryota</taxon>
        <taxon>Sar</taxon>
        <taxon>Rhizaria</taxon>
        <taxon>Endomyxa</taxon>
        <taxon>Phytomyxea</taxon>
        <taxon>Plasmodiophorida</taxon>
        <taxon>Plasmodiophoridae</taxon>
        <taxon>Spongospora</taxon>
    </lineage>
</organism>